<evidence type="ECO:0000313" key="2">
    <source>
        <dbReference type="EMBL" id="CAI5729145.1"/>
    </source>
</evidence>
<evidence type="ECO:0000256" key="1">
    <source>
        <dbReference type="SAM" id="SignalP"/>
    </source>
</evidence>
<name>A0AAV0TXI3_HYABA</name>
<reference evidence="2" key="1">
    <citation type="submission" date="2022-12" db="EMBL/GenBank/DDBJ databases">
        <authorList>
            <person name="Webb A."/>
        </authorList>
    </citation>
    <scope>NUCLEOTIDE SEQUENCE</scope>
    <source>
        <strain evidence="2">Hp1</strain>
    </source>
</reference>
<keyword evidence="1" id="KW-0732">Signal</keyword>
<sequence>MRLHTFTLVVFTAVLAHSANPAKASNSTTTEGAPSASLRSSDACCDDIPVVQGPGPHETTAGEARMLEPWVAAISSVVARFVEQVHMQYPEKLAVENFPVHVLREFDESAIRHLFRLESAHMTTQQLVEHAQTVGRLPQNKPADGLRLIAEARQVFLAHEAKMGAKVHQDFFARQAEMGVETPQYFLSLQAEMGVETPQHFLADQAQTLVKAHGMILKHQEIMIADTRQDFLAHLEEMTAEARRSFLGIQVDLTAEAHKYVRAHVAKTTAQARDFFLANQAEMTAETRDSFLAHQAELTAKATQSFLANQARMTAEAHQFFLANQAELTAKATQSFLANQARMTAEAIMRHEMDPSAYFDIKLQEAGVNPAKQGMPGREGSHVASLDLGSLDKYMKEYDELHGSNELTLLKVMSRCIRDDAKLKSTLSTLNRNRNNKKYVRRVVQEMSADWMTLEEAAVNFGIPLEKTGVLDAENVDLFILFVGMLARDHKDQHSIIAKQLTEMFGVRQAASLVQRMDYCWRC</sequence>
<keyword evidence="3" id="KW-1185">Reference proteome</keyword>
<dbReference type="Proteomes" id="UP001162031">
    <property type="component" value="Unassembled WGS sequence"/>
</dbReference>
<evidence type="ECO:0008006" key="4">
    <source>
        <dbReference type="Google" id="ProtNLM"/>
    </source>
</evidence>
<feature type="chain" id="PRO_5043852487" description="RxLR effector candidate protein" evidence="1">
    <location>
        <begin position="19"/>
        <end position="523"/>
    </location>
</feature>
<accession>A0AAV0TXI3</accession>
<comment type="caution">
    <text evidence="2">The sequence shown here is derived from an EMBL/GenBank/DDBJ whole genome shotgun (WGS) entry which is preliminary data.</text>
</comment>
<dbReference type="AlphaFoldDB" id="A0AAV0TXI3"/>
<organism evidence="2 3">
    <name type="scientific">Hyaloperonospora brassicae</name>
    <name type="common">Brassica downy mildew</name>
    <name type="synonym">Peronospora brassicae</name>
    <dbReference type="NCBI Taxonomy" id="162125"/>
    <lineage>
        <taxon>Eukaryota</taxon>
        <taxon>Sar</taxon>
        <taxon>Stramenopiles</taxon>
        <taxon>Oomycota</taxon>
        <taxon>Peronosporomycetes</taxon>
        <taxon>Peronosporales</taxon>
        <taxon>Peronosporaceae</taxon>
        <taxon>Hyaloperonospora</taxon>
    </lineage>
</organism>
<feature type="signal peptide" evidence="1">
    <location>
        <begin position="1"/>
        <end position="18"/>
    </location>
</feature>
<evidence type="ECO:0000313" key="3">
    <source>
        <dbReference type="Proteomes" id="UP001162031"/>
    </source>
</evidence>
<gene>
    <name evidence="2" type="ORF">HBR001_LOCUS4490</name>
</gene>
<protein>
    <recommendedName>
        <fullName evidence="4">RxLR effector candidate protein</fullName>
    </recommendedName>
</protein>
<proteinExistence type="predicted"/>
<dbReference type="EMBL" id="CANTFL010000980">
    <property type="protein sequence ID" value="CAI5729145.1"/>
    <property type="molecule type" value="Genomic_DNA"/>
</dbReference>